<accession>A0A2I2KP59</accession>
<reference evidence="2 3" key="1">
    <citation type="submission" date="2017-06" db="EMBL/GenBank/DDBJ databases">
        <authorList>
            <person name="Kim H.J."/>
            <person name="Triplett B.A."/>
        </authorList>
    </citation>
    <scope>NUCLEOTIDE SEQUENCE [LARGE SCALE GENOMIC DNA]</scope>
    <source>
        <strain evidence="2">FRACA_ARgP5</strain>
    </source>
</reference>
<dbReference type="EMBL" id="FZMO01000101">
    <property type="protein sequence ID" value="SNQ47436.1"/>
    <property type="molecule type" value="Genomic_DNA"/>
</dbReference>
<feature type="transmembrane region" description="Helical" evidence="1">
    <location>
        <begin position="35"/>
        <end position="57"/>
    </location>
</feature>
<organism evidence="2 3">
    <name type="scientific">Frankia canadensis</name>
    <dbReference type="NCBI Taxonomy" id="1836972"/>
    <lineage>
        <taxon>Bacteria</taxon>
        <taxon>Bacillati</taxon>
        <taxon>Actinomycetota</taxon>
        <taxon>Actinomycetes</taxon>
        <taxon>Frankiales</taxon>
        <taxon>Frankiaceae</taxon>
        <taxon>Frankia</taxon>
    </lineage>
</organism>
<keyword evidence="1" id="KW-1133">Transmembrane helix</keyword>
<name>A0A2I2KP59_9ACTN</name>
<evidence type="ECO:0000256" key="1">
    <source>
        <dbReference type="SAM" id="Phobius"/>
    </source>
</evidence>
<gene>
    <name evidence="2" type="ORF">FRACA_190015</name>
</gene>
<dbReference type="AlphaFoldDB" id="A0A2I2KP59"/>
<evidence type="ECO:0000313" key="3">
    <source>
        <dbReference type="Proteomes" id="UP000234331"/>
    </source>
</evidence>
<dbReference type="RefSeq" id="WP_165818316.1">
    <property type="nucleotide sequence ID" value="NZ_FZMO01000101.1"/>
</dbReference>
<keyword evidence="3" id="KW-1185">Reference proteome</keyword>
<evidence type="ECO:0000313" key="2">
    <source>
        <dbReference type="EMBL" id="SNQ47436.1"/>
    </source>
</evidence>
<sequence length="60" mass="5698">MFKVLVVGLCITISLVVSLLGGILAVANGVLSAGAILTGGGAFFVAVPATLSVANALGGL</sequence>
<proteinExistence type="predicted"/>
<keyword evidence="1" id="KW-0812">Transmembrane</keyword>
<dbReference type="Proteomes" id="UP000234331">
    <property type="component" value="Unassembled WGS sequence"/>
</dbReference>
<keyword evidence="1" id="KW-0472">Membrane</keyword>
<protein>
    <submittedName>
        <fullName evidence="2">Uncharacterized protein</fullName>
    </submittedName>
</protein>